<evidence type="ECO:0000256" key="3">
    <source>
        <dbReference type="ARBA" id="ARBA00022906"/>
    </source>
</evidence>
<gene>
    <name evidence="8" type="ORF">ABID21_000139</name>
</gene>
<feature type="transmembrane region" description="Helical" evidence="6">
    <location>
        <begin position="153"/>
        <end position="174"/>
    </location>
</feature>
<sequence length="318" mass="33806">MAHHHHHHSEAASGDKRMVLAILVNVGLTFAQIAGGILSGSLSLIADALHNFSDAASLGIAAYARRIARRPSNAAMTFGYVRAEVVAALINYTTLIVIGLYLVYEAVMRFITPESVEGWIVVWVAVVALVVDLVTAFLTYAMSKGSMNIRAAFVHNVADALGSVGVIVAGTLILLYDWQIVDPIVTLAIAAYILWQAFAEIGGAIRMLMLGTPSDIDVTQLVDRLSGVEGVVDIHHVHVFAIDEQLAAMEAHVVLAEGHGEAAEAVKARLKELASKEFGIGHSTLELARHACCNGDDARKIGHAIRSSSKSGGHAHAD</sequence>
<dbReference type="SUPFAM" id="SSF161111">
    <property type="entry name" value="Cation efflux protein transmembrane domain-like"/>
    <property type="match status" value="1"/>
</dbReference>
<dbReference type="SUPFAM" id="SSF160240">
    <property type="entry name" value="Cation efflux protein cytoplasmic domain-like"/>
    <property type="match status" value="1"/>
</dbReference>
<keyword evidence="4 6" id="KW-1133">Transmembrane helix</keyword>
<comment type="caution">
    <text evidence="8">The sequence shown here is derived from an EMBL/GenBank/DDBJ whole genome shotgun (WGS) entry which is preliminary data.</text>
</comment>
<keyword evidence="2 6" id="KW-0812">Transmembrane</keyword>
<feature type="transmembrane region" description="Helical" evidence="6">
    <location>
        <begin position="180"/>
        <end position="199"/>
    </location>
</feature>
<evidence type="ECO:0000313" key="9">
    <source>
        <dbReference type="Proteomes" id="UP001549031"/>
    </source>
</evidence>
<keyword evidence="3" id="KW-0862">Zinc</keyword>
<accession>A0ABV2H156</accession>
<organism evidence="8 9">
    <name type="scientific">Pseudorhizobium tarimense</name>
    <dbReference type="NCBI Taxonomy" id="1079109"/>
    <lineage>
        <taxon>Bacteria</taxon>
        <taxon>Pseudomonadati</taxon>
        <taxon>Pseudomonadota</taxon>
        <taxon>Alphaproteobacteria</taxon>
        <taxon>Hyphomicrobiales</taxon>
        <taxon>Rhizobiaceae</taxon>
        <taxon>Rhizobium/Agrobacterium group</taxon>
        <taxon>Pseudorhizobium</taxon>
    </lineage>
</organism>
<feature type="domain" description="Cation efflux protein transmembrane" evidence="7">
    <location>
        <begin position="19"/>
        <end position="209"/>
    </location>
</feature>
<feature type="transmembrane region" description="Helical" evidence="6">
    <location>
        <begin position="85"/>
        <end position="104"/>
    </location>
</feature>
<evidence type="ECO:0000256" key="6">
    <source>
        <dbReference type="SAM" id="Phobius"/>
    </source>
</evidence>
<dbReference type="Pfam" id="PF01545">
    <property type="entry name" value="Cation_efflux"/>
    <property type="match status" value="1"/>
</dbReference>
<keyword evidence="3" id="KW-0406">Ion transport</keyword>
<dbReference type="RefSeq" id="WP_247242097.1">
    <property type="nucleotide sequence ID" value="NZ_JALJRA010000001.1"/>
</dbReference>
<dbReference type="NCBIfam" id="TIGR01297">
    <property type="entry name" value="CDF"/>
    <property type="match status" value="1"/>
</dbReference>
<evidence type="ECO:0000256" key="4">
    <source>
        <dbReference type="ARBA" id="ARBA00022989"/>
    </source>
</evidence>
<dbReference type="Proteomes" id="UP001549031">
    <property type="component" value="Unassembled WGS sequence"/>
</dbReference>
<dbReference type="InterPro" id="IPR058533">
    <property type="entry name" value="Cation_efflux_TM"/>
</dbReference>
<keyword evidence="3" id="KW-0864">Zinc transport</keyword>
<keyword evidence="5 6" id="KW-0472">Membrane</keyword>
<reference evidence="8 9" key="1">
    <citation type="submission" date="2024-06" db="EMBL/GenBank/DDBJ databases">
        <title>Genomic Encyclopedia of Type Strains, Phase IV (KMG-IV): sequencing the most valuable type-strain genomes for metagenomic binning, comparative biology and taxonomic classification.</title>
        <authorList>
            <person name="Goeker M."/>
        </authorList>
    </citation>
    <scope>NUCLEOTIDE SEQUENCE [LARGE SCALE GENOMIC DNA]</scope>
    <source>
        <strain evidence="8 9">DSM 105042</strain>
    </source>
</reference>
<protein>
    <submittedName>
        <fullName evidence="8">Cobalt-zinc-cadmium efflux system protein</fullName>
    </submittedName>
</protein>
<evidence type="ECO:0000256" key="1">
    <source>
        <dbReference type="ARBA" id="ARBA00004141"/>
    </source>
</evidence>
<evidence type="ECO:0000259" key="7">
    <source>
        <dbReference type="Pfam" id="PF01545"/>
    </source>
</evidence>
<keyword evidence="9" id="KW-1185">Reference proteome</keyword>
<evidence type="ECO:0000256" key="2">
    <source>
        <dbReference type="ARBA" id="ARBA00022692"/>
    </source>
</evidence>
<dbReference type="InterPro" id="IPR002524">
    <property type="entry name" value="Cation_efflux"/>
</dbReference>
<feature type="transmembrane region" description="Helical" evidence="6">
    <location>
        <begin position="119"/>
        <end position="141"/>
    </location>
</feature>
<dbReference type="EMBL" id="JBEPLJ010000001">
    <property type="protein sequence ID" value="MET3584047.1"/>
    <property type="molecule type" value="Genomic_DNA"/>
</dbReference>
<dbReference type="InterPro" id="IPR050681">
    <property type="entry name" value="CDF/SLC30A"/>
</dbReference>
<feature type="transmembrane region" description="Helical" evidence="6">
    <location>
        <begin position="20"/>
        <end position="38"/>
    </location>
</feature>
<proteinExistence type="predicted"/>
<keyword evidence="3" id="KW-0813">Transport</keyword>
<dbReference type="PANTHER" id="PTHR11562:SF17">
    <property type="entry name" value="RE54080P-RELATED"/>
    <property type="match status" value="1"/>
</dbReference>
<dbReference type="PANTHER" id="PTHR11562">
    <property type="entry name" value="CATION EFFLUX PROTEIN/ ZINC TRANSPORTER"/>
    <property type="match status" value="1"/>
</dbReference>
<evidence type="ECO:0000313" key="8">
    <source>
        <dbReference type="EMBL" id="MET3584047.1"/>
    </source>
</evidence>
<comment type="subcellular location">
    <subcellularLocation>
        <location evidence="1">Membrane</location>
        <topology evidence="1">Multi-pass membrane protein</topology>
    </subcellularLocation>
</comment>
<dbReference type="InterPro" id="IPR027469">
    <property type="entry name" value="Cation_efflux_TMD_sf"/>
</dbReference>
<evidence type="ECO:0000256" key="5">
    <source>
        <dbReference type="ARBA" id="ARBA00023136"/>
    </source>
</evidence>
<dbReference type="Gene3D" id="1.20.1510.10">
    <property type="entry name" value="Cation efflux protein transmembrane domain"/>
    <property type="match status" value="1"/>
</dbReference>
<name>A0ABV2H156_9HYPH</name>
<dbReference type="InterPro" id="IPR036837">
    <property type="entry name" value="Cation_efflux_CTD_sf"/>
</dbReference>